<reference evidence="2 3" key="1">
    <citation type="submission" date="2021-05" db="EMBL/GenBank/DDBJ databases">
        <title>Genome Assembly of Synthetic Allotetraploid Brassica napus Reveals Homoeologous Exchanges between Subgenomes.</title>
        <authorList>
            <person name="Davis J.T."/>
        </authorList>
    </citation>
    <scope>NUCLEOTIDE SEQUENCE [LARGE SCALE GENOMIC DNA]</scope>
    <source>
        <strain evidence="3">cv. Da-Ae</strain>
        <tissue evidence="2">Seedling</tissue>
    </source>
</reference>
<dbReference type="EMBL" id="JAGKQM010000002">
    <property type="protein sequence ID" value="KAH0938232.1"/>
    <property type="molecule type" value="Genomic_DNA"/>
</dbReference>
<sequence length="171" mass="19640">MAREQHEEENALVIWNISNCPIPVGHDPLQVVPRIQTALEKLRRDRPYDADNKLETTSRLIFSYRLDRGTGESPWSCSVCHFDAPSFEDFTKHLKSETHAYFVWDLVASKNKVDRTNPDNLQLGRSEEWDLLAKAGMMRRAEVLKLRGAFAPPRSRPVDANSFKEPFKSGE</sequence>
<dbReference type="Proteomes" id="UP000824890">
    <property type="component" value="Unassembled WGS sequence"/>
</dbReference>
<organism evidence="2 3">
    <name type="scientific">Brassica napus</name>
    <name type="common">Rape</name>
    <dbReference type="NCBI Taxonomy" id="3708"/>
    <lineage>
        <taxon>Eukaryota</taxon>
        <taxon>Viridiplantae</taxon>
        <taxon>Streptophyta</taxon>
        <taxon>Embryophyta</taxon>
        <taxon>Tracheophyta</taxon>
        <taxon>Spermatophyta</taxon>
        <taxon>Magnoliopsida</taxon>
        <taxon>eudicotyledons</taxon>
        <taxon>Gunneridae</taxon>
        <taxon>Pentapetalae</taxon>
        <taxon>rosids</taxon>
        <taxon>malvids</taxon>
        <taxon>Brassicales</taxon>
        <taxon>Brassicaceae</taxon>
        <taxon>Brassiceae</taxon>
        <taxon>Brassica</taxon>
    </lineage>
</organism>
<evidence type="ECO:0000313" key="2">
    <source>
        <dbReference type="EMBL" id="KAH0938232.1"/>
    </source>
</evidence>
<keyword evidence="3" id="KW-1185">Reference proteome</keyword>
<evidence type="ECO:0000313" key="3">
    <source>
        <dbReference type="Proteomes" id="UP000824890"/>
    </source>
</evidence>
<comment type="caution">
    <text evidence="2">The sequence shown here is derived from an EMBL/GenBank/DDBJ whole genome shotgun (WGS) entry which is preliminary data.</text>
</comment>
<gene>
    <name evidence="2" type="ORF">HID58_005693</name>
</gene>
<proteinExistence type="predicted"/>
<feature type="region of interest" description="Disordered" evidence="1">
    <location>
        <begin position="152"/>
        <end position="171"/>
    </location>
</feature>
<protein>
    <submittedName>
        <fullName evidence="2">Uncharacterized protein</fullName>
    </submittedName>
</protein>
<accession>A0ABQ8E9A8</accession>
<evidence type="ECO:0000256" key="1">
    <source>
        <dbReference type="SAM" id="MobiDB-lite"/>
    </source>
</evidence>
<name>A0ABQ8E9A8_BRANA</name>